<dbReference type="SUPFAM" id="SSF54427">
    <property type="entry name" value="NTF2-like"/>
    <property type="match status" value="1"/>
</dbReference>
<evidence type="ECO:0000313" key="2">
    <source>
        <dbReference type="EMBL" id="KAK6750933.1"/>
    </source>
</evidence>
<name>A0ABR1DL43_NECAM</name>
<accession>A0ABR1DL43</accession>
<dbReference type="Gene3D" id="3.10.450.50">
    <property type="match status" value="1"/>
</dbReference>
<dbReference type="InterPro" id="IPR027843">
    <property type="entry name" value="DUF4440"/>
</dbReference>
<sequence>MSSNQEATSILKPHFDDYVKKLEEHHVEEATEYYDPDATLVHVGNKGIYGREAIKKELLEFDQRMGEVTNKFTGVQYQKTGDFLIISANYETNTEKMGMVKGKFTQIWRKSNNKYLILHDEFSIE</sequence>
<comment type="caution">
    <text evidence="2">The sequence shown here is derived from an EMBL/GenBank/DDBJ whole genome shotgun (WGS) entry which is preliminary data.</text>
</comment>
<evidence type="ECO:0000313" key="3">
    <source>
        <dbReference type="Proteomes" id="UP001303046"/>
    </source>
</evidence>
<organism evidence="2 3">
    <name type="scientific">Necator americanus</name>
    <name type="common">Human hookworm</name>
    <dbReference type="NCBI Taxonomy" id="51031"/>
    <lineage>
        <taxon>Eukaryota</taxon>
        <taxon>Metazoa</taxon>
        <taxon>Ecdysozoa</taxon>
        <taxon>Nematoda</taxon>
        <taxon>Chromadorea</taxon>
        <taxon>Rhabditida</taxon>
        <taxon>Rhabditina</taxon>
        <taxon>Rhabditomorpha</taxon>
        <taxon>Strongyloidea</taxon>
        <taxon>Ancylostomatidae</taxon>
        <taxon>Bunostominae</taxon>
        <taxon>Necator</taxon>
    </lineage>
</organism>
<keyword evidence="3" id="KW-1185">Reference proteome</keyword>
<protein>
    <recommendedName>
        <fullName evidence="1">DUF4440 domain-containing protein</fullName>
    </recommendedName>
</protein>
<dbReference type="Pfam" id="PF14534">
    <property type="entry name" value="DUF4440"/>
    <property type="match status" value="1"/>
</dbReference>
<feature type="domain" description="DUF4440" evidence="1">
    <location>
        <begin position="16"/>
        <end position="117"/>
    </location>
</feature>
<reference evidence="2 3" key="1">
    <citation type="submission" date="2023-08" db="EMBL/GenBank/DDBJ databases">
        <title>A Necator americanus chromosomal reference genome.</title>
        <authorList>
            <person name="Ilik V."/>
            <person name="Petrzelkova K.J."/>
            <person name="Pardy F."/>
            <person name="Fuh T."/>
            <person name="Niatou-Singa F.S."/>
            <person name="Gouil Q."/>
            <person name="Baker L."/>
            <person name="Ritchie M.E."/>
            <person name="Jex A.R."/>
            <person name="Gazzola D."/>
            <person name="Li H."/>
            <person name="Toshio Fujiwara R."/>
            <person name="Zhan B."/>
            <person name="Aroian R.V."/>
            <person name="Pafco B."/>
            <person name="Schwarz E.M."/>
        </authorList>
    </citation>
    <scope>NUCLEOTIDE SEQUENCE [LARGE SCALE GENOMIC DNA]</scope>
    <source>
        <strain evidence="2 3">Aroian</strain>
        <tissue evidence="2">Whole animal</tissue>
    </source>
</reference>
<proteinExistence type="predicted"/>
<evidence type="ECO:0000259" key="1">
    <source>
        <dbReference type="Pfam" id="PF14534"/>
    </source>
</evidence>
<dbReference type="InterPro" id="IPR032710">
    <property type="entry name" value="NTF2-like_dom_sf"/>
</dbReference>
<dbReference type="EMBL" id="JAVFWL010000004">
    <property type="protein sequence ID" value="KAK6750933.1"/>
    <property type="molecule type" value="Genomic_DNA"/>
</dbReference>
<gene>
    <name evidence="2" type="primary">Necator_chrIV.g16020</name>
    <name evidence="2" type="ORF">RB195_002724</name>
</gene>
<dbReference type="PANTHER" id="PTHR31664:SF4">
    <property type="entry name" value="DUF4440 DOMAIN-CONTAINING PROTEIN"/>
    <property type="match status" value="1"/>
</dbReference>
<dbReference type="PANTHER" id="PTHR31664">
    <property type="entry name" value="PROTEIN CBG16427"/>
    <property type="match status" value="1"/>
</dbReference>
<dbReference type="Proteomes" id="UP001303046">
    <property type="component" value="Unassembled WGS sequence"/>
</dbReference>